<dbReference type="InterPro" id="IPR001845">
    <property type="entry name" value="HTH_ArsR_DNA-bd_dom"/>
</dbReference>
<dbReference type="SUPFAM" id="SSF46785">
    <property type="entry name" value="Winged helix' DNA-binding domain"/>
    <property type="match status" value="1"/>
</dbReference>
<dbReference type="RefSeq" id="WP_323077417.1">
    <property type="nucleotide sequence ID" value="NZ_CBCSKM010000018.1"/>
</dbReference>
<keyword evidence="2" id="KW-0238">DNA-binding</keyword>
<dbReference type="EMBL" id="JAYERP010000001">
    <property type="protein sequence ID" value="MEA3570675.1"/>
    <property type="molecule type" value="Genomic_DNA"/>
</dbReference>
<comment type="caution">
    <text evidence="5">The sequence shown here is derived from an EMBL/GenBank/DDBJ whole genome shotgun (WGS) entry which is preliminary data.</text>
</comment>
<organism evidence="5 6">
    <name type="scientific">Paenibacillus phoenicis</name>
    <dbReference type="NCBI Taxonomy" id="554117"/>
    <lineage>
        <taxon>Bacteria</taxon>
        <taxon>Bacillati</taxon>
        <taxon>Bacillota</taxon>
        <taxon>Bacilli</taxon>
        <taxon>Bacillales</taxon>
        <taxon>Paenibacillaceae</taxon>
        <taxon>Paenibacillus</taxon>
    </lineage>
</organism>
<name>A0ABU5PL55_9BACL</name>
<gene>
    <name evidence="5" type="ORF">U9M73_11760</name>
</gene>
<reference evidence="5 6" key="1">
    <citation type="submission" date="2023-12" db="EMBL/GenBank/DDBJ databases">
        <title>Whole genome sequencing of Paenibacillus phoenicis isolated from the Phoenix Mars Lander spacecraft assembly facility.</title>
        <authorList>
            <person name="Garcia A."/>
            <person name="Venkateswaran K."/>
        </authorList>
    </citation>
    <scope>NUCLEOTIDE SEQUENCE [LARGE SCALE GENOMIC DNA]</scope>
    <source>
        <strain evidence="5 6">3PO2SA</strain>
    </source>
</reference>
<dbReference type="PANTHER" id="PTHR33154:SF18">
    <property type="entry name" value="ARSENICAL RESISTANCE OPERON REPRESSOR"/>
    <property type="match status" value="1"/>
</dbReference>
<dbReference type="Proteomes" id="UP001292216">
    <property type="component" value="Unassembled WGS sequence"/>
</dbReference>
<evidence type="ECO:0000256" key="1">
    <source>
        <dbReference type="ARBA" id="ARBA00023015"/>
    </source>
</evidence>
<evidence type="ECO:0000313" key="6">
    <source>
        <dbReference type="Proteomes" id="UP001292216"/>
    </source>
</evidence>
<dbReference type="InterPro" id="IPR036390">
    <property type="entry name" value="WH_DNA-bd_sf"/>
</dbReference>
<dbReference type="PANTHER" id="PTHR33154">
    <property type="entry name" value="TRANSCRIPTIONAL REGULATOR, ARSR FAMILY"/>
    <property type="match status" value="1"/>
</dbReference>
<sequence>MDTYQEASDVYKLLSDRNRLMILALLKEKDLCVCEIVELLQMSQPNVSQHMRKLKAGGLVSETKKGQWVFYSLRIENKPSVAYALKQLPSVQNKVEKLELKERREPCEQS</sequence>
<evidence type="ECO:0000256" key="2">
    <source>
        <dbReference type="ARBA" id="ARBA00023125"/>
    </source>
</evidence>
<dbReference type="InterPro" id="IPR036388">
    <property type="entry name" value="WH-like_DNA-bd_sf"/>
</dbReference>
<dbReference type="InterPro" id="IPR011991">
    <property type="entry name" value="ArsR-like_HTH"/>
</dbReference>
<proteinExistence type="predicted"/>
<evidence type="ECO:0000259" key="4">
    <source>
        <dbReference type="PROSITE" id="PS50987"/>
    </source>
</evidence>
<protein>
    <submittedName>
        <fullName evidence="5">Metalloregulator ArsR/SmtB family transcription factor</fullName>
    </submittedName>
</protein>
<dbReference type="PROSITE" id="PS50987">
    <property type="entry name" value="HTH_ARSR_2"/>
    <property type="match status" value="1"/>
</dbReference>
<keyword evidence="1" id="KW-0805">Transcription regulation</keyword>
<dbReference type="CDD" id="cd00090">
    <property type="entry name" value="HTH_ARSR"/>
    <property type="match status" value="1"/>
</dbReference>
<dbReference type="Gene3D" id="1.10.10.10">
    <property type="entry name" value="Winged helix-like DNA-binding domain superfamily/Winged helix DNA-binding domain"/>
    <property type="match status" value="1"/>
</dbReference>
<evidence type="ECO:0000256" key="3">
    <source>
        <dbReference type="ARBA" id="ARBA00023163"/>
    </source>
</evidence>
<keyword evidence="6" id="KW-1185">Reference proteome</keyword>
<feature type="domain" description="HTH arsR-type" evidence="4">
    <location>
        <begin position="1"/>
        <end position="96"/>
    </location>
</feature>
<dbReference type="SMART" id="SM00418">
    <property type="entry name" value="HTH_ARSR"/>
    <property type="match status" value="1"/>
</dbReference>
<dbReference type="PRINTS" id="PR00778">
    <property type="entry name" value="HTHARSR"/>
</dbReference>
<dbReference type="NCBIfam" id="NF033788">
    <property type="entry name" value="HTH_metalloreg"/>
    <property type="match status" value="1"/>
</dbReference>
<dbReference type="InterPro" id="IPR051081">
    <property type="entry name" value="HTH_MetalResp_TranReg"/>
</dbReference>
<accession>A0ABU5PL55</accession>
<dbReference type="Pfam" id="PF01022">
    <property type="entry name" value="HTH_5"/>
    <property type="match status" value="1"/>
</dbReference>
<keyword evidence="3" id="KW-0804">Transcription</keyword>
<evidence type="ECO:0000313" key="5">
    <source>
        <dbReference type="EMBL" id="MEA3570675.1"/>
    </source>
</evidence>